<comment type="caution">
    <text evidence="1">The sequence shown here is derived from an EMBL/GenBank/DDBJ whole genome shotgun (WGS) entry which is preliminary data.</text>
</comment>
<gene>
    <name evidence="1" type="ORF">SCWH03_58130</name>
</gene>
<sequence>MKGSEAHVPDISLSVLHALPCAGAGGLALLHKVTGLDKSELIGLGAAGLVTHMSGELPGWRLTDVGRATGAE</sequence>
<name>A0A6A0B4C2_9ACTN</name>
<keyword evidence="2" id="KW-1185">Reference proteome</keyword>
<dbReference type="RefSeq" id="WP_173267633.1">
    <property type="nucleotide sequence ID" value="NZ_BLLG01000035.1"/>
</dbReference>
<organism evidence="1 2">
    <name type="scientific">Streptomyces pacificus</name>
    <dbReference type="NCBI Taxonomy" id="2705029"/>
    <lineage>
        <taxon>Bacteria</taxon>
        <taxon>Bacillati</taxon>
        <taxon>Actinomycetota</taxon>
        <taxon>Actinomycetes</taxon>
        <taxon>Kitasatosporales</taxon>
        <taxon>Streptomycetaceae</taxon>
        <taxon>Streptomyces</taxon>
    </lineage>
</organism>
<protein>
    <submittedName>
        <fullName evidence="1">Uncharacterized protein</fullName>
    </submittedName>
</protein>
<dbReference type="AlphaFoldDB" id="A0A6A0B4C2"/>
<accession>A0A6A0B4C2</accession>
<reference evidence="1 2" key="1">
    <citation type="submission" date="2020-02" db="EMBL/GenBank/DDBJ databases">
        <title>Whole Genome Shotgun Sequence of Streptomyces sp. strain CWH03.</title>
        <authorList>
            <person name="Dohra H."/>
            <person name="Kodani S."/>
            <person name="Yamamura H."/>
        </authorList>
    </citation>
    <scope>NUCLEOTIDE SEQUENCE [LARGE SCALE GENOMIC DNA]</scope>
    <source>
        <strain evidence="1 2">CWH03</strain>
    </source>
</reference>
<dbReference type="EMBL" id="BLLG01000035">
    <property type="protein sequence ID" value="GFH39545.1"/>
    <property type="molecule type" value="Genomic_DNA"/>
</dbReference>
<dbReference type="Proteomes" id="UP000484988">
    <property type="component" value="Unassembled WGS sequence"/>
</dbReference>
<proteinExistence type="predicted"/>
<evidence type="ECO:0000313" key="2">
    <source>
        <dbReference type="Proteomes" id="UP000484988"/>
    </source>
</evidence>
<evidence type="ECO:0000313" key="1">
    <source>
        <dbReference type="EMBL" id="GFH39545.1"/>
    </source>
</evidence>